<evidence type="ECO:0000256" key="3">
    <source>
        <dbReference type="ARBA" id="ARBA00022989"/>
    </source>
</evidence>
<evidence type="ECO:0000256" key="2">
    <source>
        <dbReference type="ARBA" id="ARBA00022692"/>
    </source>
</evidence>
<dbReference type="GO" id="GO:0140359">
    <property type="term" value="F:ABC-type transporter activity"/>
    <property type="evidence" value="ECO:0007669"/>
    <property type="project" value="InterPro"/>
</dbReference>
<protein>
    <submittedName>
        <fullName evidence="8">ABC transporter permease</fullName>
    </submittedName>
</protein>
<evidence type="ECO:0000313" key="8">
    <source>
        <dbReference type="EMBL" id="HHJ51755.1"/>
    </source>
</evidence>
<organism evidence="8">
    <name type="scientific">Caldithrix abyssi</name>
    <dbReference type="NCBI Taxonomy" id="187145"/>
    <lineage>
        <taxon>Bacteria</taxon>
        <taxon>Pseudomonadati</taxon>
        <taxon>Calditrichota</taxon>
        <taxon>Calditrichia</taxon>
        <taxon>Calditrichales</taxon>
        <taxon>Calditrichaceae</taxon>
        <taxon>Caldithrix</taxon>
    </lineage>
</organism>
<feature type="domain" description="ABC-2 type transporter transmembrane" evidence="7">
    <location>
        <begin position="19"/>
        <end position="473"/>
    </location>
</feature>
<evidence type="ECO:0000259" key="7">
    <source>
        <dbReference type="Pfam" id="PF12698"/>
    </source>
</evidence>
<keyword evidence="2 6" id="KW-0812">Transmembrane</keyword>
<dbReference type="InterPro" id="IPR013525">
    <property type="entry name" value="ABC2_TM"/>
</dbReference>
<evidence type="ECO:0000256" key="1">
    <source>
        <dbReference type="ARBA" id="ARBA00004141"/>
    </source>
</evidence>
<gene>
    <name evidence="8" type="ORF">ENJ89_01055</name>
</gene>
<evidence type="ECO:0000256" key="4">
    <source>
        <dbReference type="ARBA" id="ARBA00023136"/>
    </source>
</evidence>
<feature type="transmembrane region" description="Helical" evidence="6">
    <location>
        <begin position="274"/>
        <end position="296"/>
    </location>
</feature>
<keyword evidence="5" id="KW-0175">Coiled coil</keyword>
<feature type="transmembrane region" description="Helical" evidence="6">
    <location>
        <begin position="325"/>
        <end position="348"/>
    </location>
</feature>
<dbReference type="AlphaFoldDB" id="A0A7V5PNA7"/>
<keyword evidence="3 6" id="KW-1133">Transmembrane helix</keyword>
<comment type="subcellular location">
    <subcellularLocation>
        <location evidence="1">Membrane</location>
        <topology evidence="1">Multi-pass membrane protein</topology>
    </subcellularLocation>
</comment>
<reference evidence="8" key="1">
    <citation type="journal article" date="2020" name="mSystems">
        <title>Genome- and Community-Level Interaction Insights into Carbon Utilization and Element Cycling Functions of Hydrothermarchaeota in Hydrothermal Sediment.</title>
        <authorList>
            <person name="Zhou Z."/>
            <person name="Liu Y."/>
            <person name="Xu W."/>
            <person name="Pan J."/>
            <person name="Luo Z.H."/>
            <person name="Li M."/>
        </authorList>
    </citation>
    <scope>NUCLEOTIDE SEQUENCE [LARGE SCALE GENOMIC DNA]</scope>
    <source>
        <strain evidence="8">HyVt-527</strain>
    </source>
</reference>
<evidence type="ECO:0000256" key="6">
    <source>
        <dbReference type="SAM" id="Phobius"/>
    </source>
</evidence>
<sequence length="500" mass="58371">MKNIFRIARWEFKSRIKSRSFLFNTFISPLLFTAVITLPIFFFNYQPEVSTKLIGVIDLSGEKIERQLQRALNRYYHQESRSREYVVMNISVNSSKPYTEMLAEFNNIKMRRDSITALYNQIKDQRTRYYKNTRIPNREYMLRTSYEKLQNTREEKELIEIELERFKSSLDSVYKFEALKIADSLLITNVLNAYLLFPHDFARTGVVEYHSKNPGDLRETERFERILQTIIVEKRMRDDGVQESKIRRWLSPIFIKKYQLLQHGQKEWNFYAQFYGPLIGVFLLFMAIFTAGGYLFSSILLEKSNRVIEILLSYASSRQIMGGKILGLGFLGLVQVLIWLAMIGLLVFSRAIPAEELGYLNATNALYFLIYFSLGFLFYGAIFIAVGSLSSNEYDAQQINQLLRTVAIFPVLLSLIVLAEPNSEWIRILSYIPFLTPSFMIMRIPLSSQPILFDIYLTIGIMLVSILFVILVAGKIFRVATLLQGKKITWAEAWYWLKVK</sequence>
<dbReference type="GO" id="GO:0016020">
    <property type="term" value="C:membrane"/>
    <property type="evidence" value="ECO:0007669"/>
    <property type="project" value="UniProtKB-SubCell"/>
</dbReference>
<proteinExistence type="predicted"/>
<dbReference type="PANTHER" id="PTHR43471">
    <property type="entry name" value="ABC TRANSPORTER PERMEASE"/>
    <property type="match status" value="1"/>
</dbReference>
<evidence type="ECO:0000256" key="5">
    <source>
        <dbReference type="SAM" id="Coils"/>
    </source>
</evidence>
<dbReference type="EMBL" id="DROD01000077">
    <property type="protein sequence ID" value="HHJ51755.1"/>
    <property type="molecule type" value="Genomic_DNA"/>
</dbReference>
<accession>A0A7V5PNA7</accession>
<feature type="transmembrane region" description="Helical" evidence="6">
    <location>
        <begin position="402"/>
        <end position="419"/>
    </location>
</feature>
<dbReference type="Pfam" id="PF12698">
    <property type="entry name" value="ABC2_membrane_3"/>
    <property type="match status" value="1"/>
</dbReference>
<dbReference type="PANTHER" id="PTHR43471:SF3">
    <property type="entry name" value="ABC TRANSPORTER PERMEASE PROTEIN NATB"/>
    <property type="match status" value="1"/>
</dbReference>
<feature type="transmembrane region" description="Helical" evidence="6">
    <location>
        <begin position="456"/>
        <end position="477"/>
    </location>
</feature>
<keyword evidence="4 6" id="KW-0472">Membrane</keyword>
<feature type="transmembrane region" description="Helical" evidence="6">
    <location>
        <begin position="368"/>
        <end position="390"/>
    </location>
</feature>
<feature type="coiled-coil region" evidence="5">
    <location>
        <begin position="142"/>
        <end position="169"/>
    </location>
</feature>
<comment type="caution">
    <text evidence="8">The sequence shown here is derived from an EMBL/GenBank/DDBJ whole genome shotgun (WGS) entry which is preliminary data.</text>
</comment>
<feature type="transmembrane region" description="Helical" evidence="6">
    <location>
        <begin position="21"/>
        <end position="43"/>
    </location>
</feature>
<dbReference type="Proteomes" id="UP000886124">
    <property type="component" value="Unassembled WGS sequence"/>
</dbReference>
<name>A0A7V5PNA7_CALAY</name>